<feature type="chain" id="PRO_5028892781" evidence="1">
    <location>
        <begin position="20"/>
        <end position="496"/>
    </location>
</feature>
<evidence type="ECO:0000259" key="2">
    <source>
        <dbReference type="Pfam" id="PF00884"/>
    </source>
</evidence>
<dbReference type="InterPro" id="IPR017850">
    <property type="entry name" value="Alkaline_phosphatase_core_sf"/>
</dbReference>
<sequence>MKLNRIIALVCLLGLGAQAKQKPNVVLLLTDDQSYHLGMLGVQGLETPNIDELAKQGVFFTKAYSASASCAPCRGAILTGMHSSANGHWRNTVGPILSDPDRDFTRQSSKVDGVGVHEDIPTLIEVLRDNGYFTGITEKWHLSPAWKFPFDFRDTANLKPSGSANAMKNFIKAAKGKPFFIQCNVDNTHRPFQKHIKINGDLPKVDPALVELPPHWPDTPRTRQDYAEYLTTVQHADAVIGAILEVVAEAGLLENTIFIYSSDQGFCYHRAKATAYDWGVHVPLSFTGPGIKGGVVSDALVGHVDLMPTILDFAGLPIPETVQGKSLRPVLEGRRKDAGRTFIVSEHNAHGGSPQEYYPTRSITDGRYRYIWNKAHERVPDFDIDTMATDPNWRKVAHQPAWMPWDATPSDIWENNACEEIIFNKEQFPEAYRLLKESMFRPQFELYDLKNDPYETKNLAANPEYKSVAARLGKSLKKWMETEGDIGDPRSIKRRK</sequence>
<feature type="signal peptide" evidence="1">
    <location>
        <begin position="1"/>
        <end position="19"/>
    </location>
</feature>
<evidence type="ECO:0000313" key="3">
    <source>
        <dbReference type="EMBL" id="VGO11463.1"/>
    </source>
</evidence>
<organism evidence="3 4">
    <name type="scientific">Pontiella desulfatans</name>
    <dbReference type="NCBI Taxonomy" id="2750659"/>
    <lineage>
        <taxon>Bacteria</taxon>
        <taxon>Pseudomonadati</taxon>
        <taxon>Kiritimatiellota</taxon>
        <taxon>Kiritimatiellia</taxon>
        <taxon>Kiritimatiellales</taxon>
        <taxon>Pontiellaceae</taxon>
        <taxon>Pontiella</taxon>
    </lineage>
</organism>
<dbReference type="RefSeq" id="WP_168441857.1">
    <property type="nucleotide sequence ID" value="NZ_CAAHFG010000001.1"/>
</dbReference>
<dbReference type="AlphaFoldDB" id="A0A6C2TV78"/>
<protein>
    <submittedName>
        <fullName evidence="3">Arylsulfatase</fullName>
    </submittedName>
</protein>
<evidence type="ECO:0000313" key="4">
    <source>
        <dbReference type="Proteomes" id="UP000366872"/>
    </source>
</evidence>
<keyword evidence="1" id="KW-0732">Signal</keyword>
<dbReference type="SUPFAM" id="SSF53649">
    <property type="entry name" value="Alkaline phosphatase-like"/>
    <property type="match status" value="1"/>
</dbReference>
<dbReference type="Gene3D" id="3.40.720.10">
    <property type="entry name" value="Alkaline Phosphatase, subunit A"/>
    <property type="match status" value="1"/>
</dbReference>
<dbReference type="Pfam" id="PF00884">
    <property type="entry name" value="Sulfatase"/>
    <property type="match status" value="1"/>
</dbReference>
<dbReference type="Proteomes" id="UP000366872">
    <property type="component" value="Unassembled WGS sequence"/>
</dbReference>
<gene>
    <name evidence="3" type="ORF">PDESU_00007</name>
</gene>
<dbReference type="EMBL" id="CAAHFG010000001">
    <property type="protein sequence ID" value="VGO11463.1"/>
    <property type="molecule type" value="Genomic_DNA"/>
</dbReference>
<evidence type="ECO:0000256" key="1">
    <source>
        <dbReference type="SAM" id="SignalP"/>
    </source>
</evidence>
<dbReference type="PANTHER" id="PTHR43751">
    <property type="entry name" value="SULFATASE"/>
    <property type="match status" value="1"/>
</dbReference>
<dbReference type="CDD" id="cd16027">
    <property type="entry name" value="SGSH"/>
    <property type="match status" value="1"/>
</dbReference>
<proteinExistence type="predicted"/>
<feature type="domain" description="Sulfatase N-terminal" evidence="2">
    <location>
        <begin position="23"/>
        <end position="315"/>
    </location>
</feature>
<dbReference type="PANTHER" id="PTHR43751:SF1">
    <property type="entry name" value="SULFATASE ATSG-RELATED"/>
    <property type="match status" value="1"/>
</dbReference>
<dbReference type="InterPro" id="IPR052701">
    <property type="entry name" value="GAG_Ulvan_Degrading_Sulfatases"/>
</dbReference>
<reference evidence="3 4" key="1">
    <citation type="submission" date="2019-04" db="EMBL/GenBank/DDBJ databases">
        <authorList>
            <person name="Van Vliet M D."/>
        </authorList>
    </citation>
    <scope>NUCLEOTIDE SEQUENCE [LARGE SCALE GENOMIC DNA]</scope>
    <source>
        <strain evidence="3 4">F1</strain>
    </source>
</reference>
<name>A0A6C2TV78_PONDE</name>
<keyword evidence="4" id="KW-1185">Reference proteome</keyword>
<dbReference type="InterPro" id="IPR000917">
    <property type="entry name" value="Sulfatase_N"/>
</dbReference>
<accession>A0A6C2TV78</accession>